<proteinExistence type="predicted"/>
<evidence type="ECO:0000313" key="3">
    <source>
        <dbReference type="Proteomes" id="UP000217065"/>
    </source>
</evidence>
<dbReference type="PANTHER" id="PTHR46211:SF1">
    <property type="entry name" value="GLYCEROPHOSPHODIESTER PHOSPHODIESTERASE, CYTOPLASMIC"/>
    <property type="match status" value="1"/>
</dbReference>
<evidence type="ECO:0000313" key="2">
    <source>
        <dbReference type="EMBL" id="OZS78794.1"/>
    </source>
</evidence>
<dbReference type="AlphaFoldDB" id="A0A264W5F1"/>
<dbReference type="InterPro" id="IPR030395">
    <property type="entry name" value="GP_PDE_dom"/>
</dbReference>
<keyword evidence="3" id="KW-1185">Reference proteome</keyword>
<protein>
    <recommendedName>
        <fullName evidence="1">GP-PDE domain-containing protein</fullName>
    </recommendedName>
</protein>
<dbReference type="PROSITE" id="PS51704">
    <property type="entry name" value="GP_PDE"/>
    <property type="match status" value="1"/>
</dbReference>
<dbReference type="Pfam" id="PF03009">
    <property type="entry name" value="GDPD"/>
    <property type="match status" value="1"/>
</dbReference>
<accession>A0A264W5F1</accession>
<dbReference type="PANTHER" id="PTHR46211">
    <property type="entry name" value="GLYCEROPHOSPHORYL DIESTER PHOSPHODIESTERASE"/>
    <property type="match status" value="1"/>
</dbReference>
<gene>
    <name evidence="2" type="ORF">CF394_04445</name>
</gene>
<dbReference type="Proteomes" id="UP000217065">
    <property type="component" value="Unassembled WGS sequence"/>
</dbReference>
<organism evidence="2 3">
    <name type="scientific">Tetzosporium hominis</name>
    <dbReference type="NCBI Taxonomy" id="2020506"/>
    <lineage>
        <taxon>Bacteria</taxon>
        <taxon>Bacillati</taxon>
        <taxon>Bacillota</taxon>
        <taxon>Bacilli</taxon>
        <taxon>Bacillales</taxon>
        <taxon>Caryophanaceae</taxon>
        <taxon>Tetzosporium</taxon>
    </lineage>
</organism>
<dbReference type="GO" id="GO:0008081">
    <property type="term" value="F:phosphoric diester hydrolase activity"/>
    <property type="evidence" value="ECO:0007669"/>
    <property type="project" value="InterPro"/>
</dbReference>
<dbReference type="RefSeq" id="WP_094942028.1">
    <property type="nucleotide sequence ID" value="NZ_NOKQ01000187.1"/>
</dbReference>
<sequence length="236" mass="28079">MLPVYAHRGASGYKMENTLAAFKEAIKRKARGIEIDLQLTADGQHMILHDLDLFRLTGQNKQVRDVAAEELMQWKVGRRFFRKWFGHRILSLREFLEFARPHQVALNVELKETYMGKTEKIAEVVELLREFDDVHFSSFDISILDAGHSMFPEYDWCLIGKKSTDWEELKQYTWLKTIHMNKRYYQAKWIESLCERYRFRFYGLTGREKFITNPKPCVIGWISDYPDVVERAQRKS</sequence>
<evidence type="ECO:0000259" key="1">
    <source>
        <dbReference type="PROSITE" id="PS51704"/>
    </source>
</evidence>
<dbReference type="EMBL" id="NOKQ01000187">
    <property type="protein sequence ID" value="OZS78794.1"/>
    <property type="molecule type" value="Genomic_DNA"/>
</dbReference>
<dbReference type="SUPFAM" id="SSF51695">
    <property type="entry name" value="PLC-like phosphodiesterases"/>
    <property type="match status" value="1"/>
</dbReference>
<comment type="caution">
    <text evidence="2">The sequence shown here is derived from an EMBL/GenBank/DDBJ whole genome shotgun (WGS) entry which is preliminary data.</text>
</comment>
<dbReference type="GO" id="GO:0006629">
    <property type="term" value="P:lipid metabolic process"/>
    <property type="evidence" value="ECO:0007669"/>
    <property type="project" value="InterPro"/>
</dbReference>
<reference evidence="2 3" key="1">
    <citation type="submission" date="2017-07" db="EMBL/GenBank/DDBJ databases">
        <title>Tetzosporium hominis gen.nov. sp.nov.</title>
        <authorList>
            <person name="Tetz G."/>
            <person name="Tetz V."/>
        </authorList>
    </citation>
    <scope>NUCLEOTIDE SEQUENCE [LARGE SCALE GENOMIC DNA]</scope>
    <source>
        <strain evidence="2 3">VT-49</strain>
    </source>
</reference>
<name>A0A264W5F1_9BACL</name>
<dbReference type="OrthoDB" id="384721at2"/>
<feature type="domain" description="GP-PDE" evidence="1">
    <location>
        <begin position="2"/>
        <end position="233"/>
    </location>
</feature>
<dbReference type="InterPro" id="IPR017946">
    <property type="entry name" value="PLC-like_Pdiesterase_TIM-brl"/>
</dbReference>
<dbReference type="Gene3D" id="3.20.20.190">
    <property type="entry name" value="Phosphatidylinositol (PI) phosphodiesterase"/>
    <property type="match status" value="1"/>
</dbReference>